<reference evidence="2 3" key="1">
    <citation type="submission" date="2023-05" db="EMBL/GenBank/DDBJ databases">
        <title>Pseudodonghicola sp. nov.</title>
        <authorList>
            <person name="Huang J."/>
        </authorList>
    </citation>
    <scope>NUCLEOTIDE SEQUENCE [LARGE SCALE GENOMIC DNA]</scope>
    <source>
        <strain evidence="2 3">IC7</strain>
    </source>
</reference>
<sequence>MEELPQIPYSVIETTDDGFTAEPSESTEGGVERFDRAVRDFISTSSGWTLFKAHHSNEKDMSMIDLAIFVRSGGK</sequence>
<dbReference type="EMBL" id="JASNJD010000039">
    <property type="protein sequence ID" value="MDK3020918.1"/>
    <property type="molecule type" value="Genomic_DNA"/>
</dbReference>
<evidence type="ECO:0000256" key="1">
    <source>
        <dbReference type="SAM" id="MobiDB-lite"/>
    </source>
</evidence>
<accession>A0ABT7F8H0</accession>
<gene>
    <name evidence="2" type="ORF">QO033_24850</name>
</gene>
<feature type="region of interest" description="Disordered" evidence="1">
    <location>
        <begin position="1"/>
        <end position="30"/>
    </location>
</feature>
<name>A0ABT7F8H0_9RHOB</name>
<dbReference type="RefSeq" id="WP_284483393.1">
    <property type="nucleotide sequence ID" value="NZ_JASNJD010000039.1"/>
</dbReference>
<proteinExistence type="predicted"/>
<protein>
    <submittedName>
        <fullName evidence="2">Uncharacterized protein</fullName>
    </submittedName>
</protein>
<evidence type="ECO:0000313" key="3">
    <source>
        <dbReference type="Proteomes" id="UP001243757"/>
    </source>
</evidence>
<evidence type="ECO:0000313" key="2">
    <source>
        <dbReference type="EMBL" id="MDK3020918.1"/>
    </source>
</evidence>
<dbReference type="Proteomes" id="UP001243757">
    <property type="component" value="Unassembled WGS sequence"/>
</dbReference>
<comment type="caution">
    <text evidence="2">The sequence shown here is derived from an EMBL/GenBank/DDBJ whole genome shotgun (WGS) entry which is preliminary data.</text>
</comment>
<organism evidence="2 3">
    <name type="scientific">Pseudodonghicola flavimaris</name>
    <dbReference type="NCBI Taxonomy" id="3050036"/>
    <lineage>
        <taxon>Bacteria</taxon>
        <taxon>Pseudomonadati</taxon>
        <taxon>Pseudomonadota</taxon>
        <taxon>Alphaproteobacteria</taxon>
        <taxon>Rhodobacterales</taxon>
        <taxon>Paracoccaceae</taxon>
        <taxon>Pseudodonghicola</taxon>
    </lineage>
</organism>
<keyword evidence="3" id="KW-1185">Reference proteome</keyword>